<keyword evidence="3" id="KW-1185">Reference proteome</keyword>
<evidence type="ECO:0000256" key="1">
    <source>
        <dbReference type="SAM" id="MobiDB-lite"/>
    </source>
</evidence>
<sequence>SGKLTHKYNEVEEERNDLIGLLEGAVERASSRSRDEQARLAERLVAIRERIARQEPRAHLPLRVVDASGGGRRADTADSIDVLGGTQK</sequence>
<feature type="region of interest" description="Disordered" evidence="1">
    <location>
        <begin position="68"/>
        <end position="88"/>
    </location>
</feature>
<dbReference type="Proteomes" id="UP000266841">
    <property type="component" value="Unassembled WGS sequence"/>
</dbReference>
<feature type="non-terminal residue" evidence="2">
    <location>
        <position position="1"/>
    </location>
</feature>
<accession>K0RM02</accession>
<reference evidence="2 3" key="1">
    <citation type="journal article" date="2012" name="Genome Biol.">
        <title>Genome and low-iron response of an oceanic diatom adapted to chronic iron limitation.</title>
        <authorList>
            <person name="Lommer M."/>
            <person name="Specht M."/>
            <person name="Roy A.S."/>
            <person name="Kraemer L."/>
            <person name="Andreson R."/>
            <person name="Gutowska M.A."/>
            <person name="Wolf J."/>
            <person name="Bergner S.V."/>
            <person name="Schilhabel M.B."/>
            <person name="Klostermeier U.C."/>
            <person name="Beiko R.G."/>
            <person name="Rosenstiel P."/>
            <person name="Hippler M."/>
            <person name="Laroche J."/>
        </authorList>
    </citation>
    <scope>NUCLEOTIDE SEQUENCE [LARGE SCALE GENOMIC DNA]</scope>
    <source>
        <strain evidence="2 3">CCMP1005</strain>
    </source>
</reference>
<name>K0RM02_THAOC</name>
<organism evidence="2 3">
    <name type="scientific">Thalassiosira oceanica</name>
    <name type="common">Marine diatom</name>
    <dbReference type="NCBI Taxonomy" id="159749"/>
    <lineage>
        <taxon>Eukaryota</taxon>
        <taxon>Sar</taxon>
        <taxon>Stramenopiles</taxon>
        <taxon>Ochrophyta</taxon>
        <taxon>Bacillariophyta</taxon>
        <taxon>Coscinodiscophyceae</taxon>
        <taxon>Thalassiosirophycidae</taxon>
        <taxon>Thalassiosirales</taxon>
        <taxon>Thalassiosiraceae</taxon>
        <taxon>Thalassiosira</taxon>
    </lineage>
</organism>
<evidence type="ECO:0000313" key="3">
    <source>
        <dbReference type="Proteomes" id="UP000266841"/>
    </source>
</evidence>
<dbReference type="AlphaFoldDB" id="K0RM02"/>
<proteinExistence type="predicted"/>
<comment type="caution">
    <text evidence="2">The sequence shown here is derived from an EMBL/GenBank/DDBJ whole genome shotgun (WGS) entry which is preliminary data.</text>
</comment>
<gene>
    <name evidence="2" type="ORF">THAOC_27262</name>
</gene>
<evidence type="ECO:0000313" key="2">
    <source>
        <dbReference type="EMBL" id="EJK53324.1"/>
    </source>
</evidence>
<dbReference type="EMBL" id="AGNL01038019">
    <property type="protein sequence ID" value="EJK53324.1"/>
    <property type="molecule type" value="Genomic_DNA"/>
</dbReference>
<protein>
    <submittedName>
        <fullName evidence="2">Uncharacterized protein</fullName>
    </submittedName>
</protein>